<organism evidence="2 3">
    <name type="scientific">Hydnum rufescens UP504</name>
    <dbReference type="NCBI Taxonomy" id="1448309"/>
    <lineage>
        <taxon>Eukaryota</taxon>
        <taxon>Fungi</taxon>
        <taxon>Dikarya</taxon>
        <taxon>Basidiomycota</taxon>
        <taxon>Agaricomycotina</taxon>
        <taxon>Agaricomycetes</taxon>
        <taxon>Cantharellales</taxon>
        <taxon>Hydnaceae</taxon>
        <taxon>Hydnum</taxon>
    </lineage>
</organism>
<gene>
    <name evidence="2" type="ORF">BS47DRAFT_1348426</name>
</gene>
<comment type="caution">
    <text evidence="2">The sequence shown here is derived from an EMBL/GenBank/DDBJ whole genome shotgun (WGS) entry which is preliminary data.</text>
</comment>
<sequence length="72" mass="8038">MSGRIIGSPMLTFHLARFQAVGGTLFGSLLSALSITSNLKDGRTMLTYRTRQMFWCPHYPGLWLSSSPLMTE</sequence>
<feature type="non-terminal residue" evidence="2">
    <location>
        <position position="72"/>
    </location>
</feature>
<keyword evidence="1" id="KW-1133">Transmembrane helix</keyword>
<keyword evidence="1" id="KW-0472">Membrane</keyword>
<evidence type="ECO:0000256" key="1">
    <source>
        <dbReference type="SAM" id="Phobius"/>
    </source>
</evidence>
<dbReference type="Proteomes" id="UP000886523">
    <property type="component" value="Unassembled WGS sequence"/>
</dbReference>
<protein>
    <submittedName>
        <fullName evidence="2">Uncharacterized protein</fullName>
    </submittedName>
</protein>
<accession>A0A9P6AQL5</accession>
<keyword evidence="3" id="KW-1185">Reference proteome</keyword>
<feature type="transmembrane region" description="Helical" evidence="1">
    <location>
        <begin position="20"/>
        <end position="39"/>
    </location>
</feature>
<evidence type="ECO:0000313" key="2">
    <source>
        <dbReference type="EMBL" id="KAF9510117.1"/>
    </source>
</evidence>
<proteinExistence type="predicted"/>
<keyword evidence="1" id="KW-0812">Transmembrane</keyword>
<name>A0A9P6AQL5_9AGAM</name>
<dbReference type="EMBL" id="MU129023">
    <property type="protein sequence ID" value="KAF9510117.1"/>
    <property type="molecule type" value="Genomic_DNA"/>
</dbReference>
<reference evidence="2" key="1">
    <citation type="journal article" date="2020" name="Nat. Commun.">
        <title>Large-scale genome sequencing of mycorrhizal fungi provides insights into the early evolution of symbiotic traits.</title>
        <authorList>
            <person name="Miyauchi S."/>
            <person name="Kiss E."/>
            <person name="Kuo A."/>
            <person name="Drula E."/>
            <person name="Kohler A."/>
            <person name="Sanchez-Garcia M."/>
            <person name="Morin E."/>
            <person name="Andreopoulos B."/>
            <person name="Barry K.W."/>
            <person name="Bonito G."/>
            <person name="Buee M."/>
            <person name="Carver A."/>
            <person name="Chen C."/>
            <person name="Cichocki N."/>
            <person name="Clum A."/>
            <person name="Culley D."/>
            <person name="Crous P.W."/>
            <person name="Fauchery L."/>
            <person name="Girlanda M."/>
            <person name="Hayes R.D."/>
            <person name="Keri Z."/>
            <person name="LaButti K."/>
            <person name="Lipzen A."/>
            <person name="Lombard V."/>
            <person name="Magnuson J."/>
            <person name="Maillard F."/>
            <person name="Murat C."/>
            <person name="Nolan M."/>
            <person name="Ohm R.A."/>
            <person name="Pangilinan J."/>
            <person name="Pereira M.F."/>
            <person name="Perotto S."/>
            <person name="Peter M."/>
            <person name="Pfister S."/>
            <person name="Riley R."/>
            <person name="Sitrit Y."/>
            <person name="Stielow J.B."/>
            <person name="Szollosi G."/>
            <person name="Zifcakova L."/>
            <person name="Stursova M."/>
            <person name="Spatafora J.W."/>
            <person name="Tedersoo L."/>
            <person name="Vaario L.M."/>
            <person name="Yamada A."/>
            <person name="Yan M."/>
            <person name="Wang P."/>
            <person name="Xu J."/>
            <person name="Bruns T."/>
            <person name="Baldrian P."/>
            <person name="Vilgalys R."/>
            <person name="Dunand C."/>
            <person name="Henrissat B."/>
            <person name="Grigoriev I.V."/>
            <person name="Hibbett D."/>
            <person name="Nagy L.G."/>
            <person name="Martin F.M."/>
        </authorList>
    </citation>
    <scope>NUCLEOTIDE SEQUENCE</scope>
    <source>
        <strain evidence="2">UP504</strain>
    </source>
</reference>
<dbReference type="AlphaFoldDB" id="A0A9P6AQL5"/>
<evidence type="ECO:0000313" key="3">
    <source>
        <dbReference type="Proteomes" id="UP000886523"/>
    </source>
</evidence>